<evidence type="ECO:0000256" key="1">
    <source>
        <dbReference type="ARBA" id="ARBA00008791"/>
    </source>
</evidence>
<dbReference type="InterPro" id="IPR006016">
    <property type="entry name" value="UspA"/>
</dbReference>
<comment type="similarity">
    <text evidence="1">Belongs to the universal stress protein A family.</text>
</comment>
<protein>
    <submittedName>
        <fullName evidence="3">Putative universel stress protein</fullName>
    </submittedName>
</protein>
<proteinExistence type="inferred from homology"/>
<dbReference type="Pfam" id="PF00582">
    <property type="entry name" value="Usp"/>
    <property type="match status" value="1"/>
</dbReference>
<dbReference type="InterPro" id="IPR014729">
    <property type="entry name" value="Rossmann-like_a/b/a_fold"/>
</dbReference>
<dbReference type="EMBL" id="AZEY01000029">
    <property type="protein sequence ID" value="KRL67794.1"/>
    <property type="molecule type" value="Genomic_DNA"/>
</dbReference>
<sequence>MKYKRILVGVDGSPQADRAFNVGCSLAKVLAAKLYIVWVVNRDRGMESSFGVNEDFYRDQYAQVKDKLAPYTKKAADQGIDAETQALVGNVKVLLSKSFPAENKIDLIILGQTGRNVIGKLSIGSHSTYVLQNSDVDVLIVK</sequence>
<reference evidence="3 4" key="1">
    <citation type="journal article" date="2015" name="Genome Announc.">
        <title>Expanding the biotechnology potential of lactobacilli through comparative genomics of 213 strains and associated genera.</title>
        <authorList>
            <person name="Sun Z."/>
            <person name="Harris H.M."/>
            <person name="McCann A."/>
            <person name="Guo C."/>
            <person name="Argimon S."/>
            <person name="Zhang W."/>
            <person name="Yang X."/>
            <person name="Jeffery I.B."/>
            <person name="Cooney J.C."/>
            <person name="Kagawa T.F."/>
            <person name="Liu W."/>
            <person name="Song Y."/>
            <person name="Salvetti E."/>
            <person name="Wrobel A."/>
            <person name="Rasinkangas P."/>
            <person name="Parkhill J."/>
            <person name="Rea M.C."/>
            <person name="O'Sullivan O."/>
            <person name="Ritari J."/>
            <person name="Douillard F.P."/>
            <person name="Paul Ross R."/>
            <person name="Yang R."/>
            <person name="Briner A.E."/>
            <person name="Felis G.E."/>
            <person name="de Vos W.M."/>
            <person name="Barrangou R."/>
            <person name="Klaenhammer T.R."/>
            <person name="Caufield P.W."/>
            <person name="Cui Y."/>
            <person name="Zhang H."/>
            <person name="O'Toole P.W."/>
        </authorList>
    </citation>
    <scope>NUCLEOTIDE SEQUENCE [LARGE SCALE GENOMIC DNA]</scope>
    <source>
        <strain evidence="3 4">DSM 14421</strain>
    </source>
</reference>
<dbReference type="Gene3D" id="3.40.50.620">
    <property type="entry name" value="HUPs"/>
    <property type="match status" value="1"/>
</dbReference>
<evidence type="ECO:0000313" key="3">
    <source>
        <dbReference type="EMBL" id="KRL67794.1"/>
    </source>
</evidence>
<feature type="domain" description="UspA" evidence="2">
    <location>
        <begin position="3"/>
        <end position="142"/>
    </location>
</feature>
<dbReference type="SUPFAM" id="SSF52402">
    <property type="entry name" value="Adenine nucleotide alpha hydrolases-like"/>
    <property type="match status" value="1"/>
</dbReference>
<evidence type="ECO:0000313" key="4">
    <source>
        <dbReference type="Proteomes" id="UP000052013"/>
    </source>
</evidence>
<organism evidence="3 4">
    <name type="scientific">Lentilactobacillus diolivorans DSM 14421</name>
    <dbReference type="NCBI Taxonomy" id="1423739"/>
    <lineage>
        <taxon>Bacteria</taxon>
        <taxon>Bacillati</taxon>
        <taxon>Bacillota</taxon>
        <taxon>Bacilli</taxon>
        <taxon>Lactobacillales</taxon>
        <taxon>Lactobacillaceae</taxon>
        <taxon>Lentilactobacillus</taxon>
    </lineage>
</organism>
<evidence type="ECO:0000259" key="2">
    <source>
        <dbReference type="Pfam" id="PF00582"/>
    </source>
</evidence>
<dbReference type="STRING" id="1423739.FC85_GL002653"/>
<dbReference type="Proteomes" id="UP000052013">
    <property type="component" value="Unassembled WGS sequence"/>
</dbReference>
<dbReference type="InterPro" id="IPR006015">
    <property type="entry name" value="Universal_stress_UspA"/>
</dbReference>
<dbReference type="RefSeq" id="WP_057864240.1">
    <property type="nucleotide sequence ID" value="NZ_AZEY01000029.1"/>
</dbReference>
<comment type="caution">
    <text evidence="3">The sequence shown here is derived from an EMBL/GenBank/DDBJ whole genome shotgun (WGS) entry which is preliminary data.</text>
</comment>
<accession>A0A0R1SMN9</accession>
<dbReference type="AlphaFoldDB" id="A0A0R1SMN9"/>
<dbReference type="PATRIC" id="fig|1423739.3.peg.2751"/>
<dbReference type="CDD" id="cd00293">
    <property type="entry name" value="USP-like"/>
    <property type="match status" value="1"/>
</dbReference>
<dbReference type="PRINTS" id="PR01438">
    <property type="entry name" value="UNVRSLSTRESS"/>
</dbReference>
<name>A0A0R1SMN9_9LACO</name>
<dbReference type="PANTHER" id="PTHR46268:SF6">
    <property type="entry name" value="UNIVERSAL STRESS PROTEIN UP12"/>
    <property type="match status" value="1"/>
</dbReference>
<dbReference type="PANTHER" id="PTHR46268">
    <property type="entry name" value="STRESS RESPONSE PROTEIN NHAX"/>
    <property type="match status" value="1"/>
</dbReference>
<gene>
    <name evidence="3" type="ORF">FC85_GL002653</name>
</gene>